<evidence type="ECO:0000313" key="2">
    <source>
        <dbReference type="Proteomes" id="UP000004088"/>
    </source>
</evidence>
<comment type="caution">
    <text evidence="1">The sequence shown here is derived from an EMBL/GenBank/DDBJ whole genome shotgun (WGS) entry which is preliminary data.</text>
</comment>
<dbReference type="EMBL" id="AEWV01000042">
    <property type="protein sequence ID" value="EGC16436.1"/>
    <property type="molecule type" value="Genomic_DNA"/>
</dbReference>
<keyword evidence="2" id="KW-1185">Reference proteome</keyword>
<sequence>MDKAPLSIHIFTVFLFFRLKKQPALLPSPMRETIFCRIGNSPK</sequence>
<dbReference type="STRING" id="888741.HMPREF9098_2271"/>
<accession>F0F2D6</accession>
<dbReference type="Proteomes" id="UP000004088">
    <property type="component" value="Unassembled WGS sequence"/>
</dbReference>
<protein>
    <submittedName>
        <fullName evidence="1">Uncharacterized protein</fullName>
    </submittedName>
</protein>
<reference evidence="1 2" key="1">
    <citation type="submission" date="2011-01" db="EMBL/GenBank/DDBJ databases">
        <authorList>
            <person name="Muzny D."/>
            <person name="Qin X."/>
            <person name="Deng J."/>
            <person name="Jiang H."/>
            <person name="Liu Y."/>
            <person name="Qu J."/>
            <person name="Song X.-Z."/>
            <person name="Zhang L."/>
            <person name="Thornton R."/>
            <person name="Coyle M."/>
            <person name="Francisco L."/>
            <person name="Jackson L."/>
            <person name="Javaid M."/>
            <person name="Korchina V."/>
            <person name="Kovar C."/>
            <person name="Mata R."/>
            <person name="Mathew T."/>
            <person name="Ngo R."/>
            <person name="Nguyen L."/>
            <person name="Nguyen N."/>
            <person name="Okwuonu G."/>
            <person name="Ongeri F."/>
            <person name="Pham C."/>
            <person name="Simmons D."/>
            <person name="Wilczek-Boney K."/>
            <person name="Hale W."/>
            <person name="Jakkamsetti A."/>
            <person name="Pham P."/>
            <person name="Ruth R."/>
            <person name="San Lucas F."/>
            <person name="Warren J."/>
            <person name="Zhang J."/>
            <person name="Zhao Z."/>
            <person name="Zhou C."/>
            <person name="Zhu D."/>
            <person name="Lee S."/>
            <person name="Bess C."/>
            <person name="Blankenburg K."/>
            <person name="Forbes L."/>
            <person name="Fu Q."/>
            <person name="Gubbala S."/>
            <person name="Hirani K."/>
            <person name="Jayaseelan J.C."/>
            <person name="Lara F."/>
            <person name="Munidasa M."/>
            <person name="Palculict T."/>
            <person name="Patil S."/>
            <person name="Pu L.-L."/>
            <person name="Saada N."/>
            <person name="Tang L."/>
            <person name="Weissenberger G."/>
            <person name="Zhu Y."/>
            <person name="Hemphill L."/>
            <person name="Shang Y."/>
            <person name="Youmans B."/>
            <person name="Ayvaz T."/>
            <person name="Ross M."/>
            <person name="Santibanez J."/>
            <person name="Aqrawi P."/>
            <person name="Gross S."/>
            <person name="Joshi V."/>
            <person name="Fowler G."/>
            <person name="Nazareth L."/>
            <person name="Reid J."/>
            <person name="Worley K."/>
            <person name="Petrosino J."/>
            <person name="Highlander S."/>
            <person name="Gibbs R."/>
        </authorList>
    </citation>
    <scope>NUCLEOTIDE SEQUENCE [LARGE SCALE GENOMIC DNA]</scope>
    <source>
        <strain evidence="1 2">ATCC 33394</strain>
    </source>
</reference>
<organism evidence="1 2">
    <name type="scientific">Kingella denitrificans ATCC 33394</name>
    <dbReference type="NCBI Taxonomy" id="888741"/>
    <lineage>
        <taxon>Bacteria</taxon>
        <taxon>Pseudomonadati</taxon>
        <taxon>Pseudomonadota</taxon>
        <taxon>Betaproteobacteria</taxon>
        <taxon>Neisseriales</taxon>
        <taxon>Neisseriaceae</taxon>
        <taxon>Kingella</taxon>
    </lineage>
</organism>
<evidence type="ECO:0000313" key="1">
    <source>
        <dbReference type="EMBL" id="EGC16436.1"/>
    </source>
</evidence>
<name>F0F2D6_9NEIS</name>
<dbReference type="HOGENOM" id="CLU_3234766_0_0_4"/>
<dbReference type="AlphaFoldDB" id="F0F2D6"/>
<proteinExistence type="predicted"/>
<gene>
    <name evidence="1" type="ORF">HMPREF9098_2271</name>
</gene>